<dbReference type="InterPro" id="IPR036236">
    <property type="entry name" value="Znf_C2H2_sf"/>
</dbReference>
<dbReference type="GO" id="GO:0000977">
    <property type="term" value="F:RNA polymerase II transcription regulatory region sequence-specific DNA binding"/>
    <property type="evidence" value="ECO:0007669"/>
    <property type="project" value="TreeGrafter"/>
</dbReference>
<dbReference type="SUPFAM" id="SSF57667">
    <property type="entry name" value="beta-beta-alpha zinc fingers"/>
    <property type="match status" value="3"/>
</dbReference>
<keyword evidence="3" id="KW-0479">Metal-binding</keyword>
<dbReference type="Proteomes" id="UP000694569">
    <property type="component" value="Unplaced"/>
</dbReference>
<evidence type="ECO:0000256" key="6">
    <source>
        <dbReference type="ARBA" id="ARBA00022833"/>
    </source>
</evidence>
<dbReference type="FunFam" id="3.30.160.60:FF:000380">
    <property type="entry name" value="zinc finger protein 2 isoform X2"/>
    <property type="match status" value="1"/>
</dbReference>
<dbReference type="CDD" id="cd07765">
    <property type="entry name" value="KRAB_A-box"/>
    <property type="match status" value="1"/>
</dbReference>
<evidence type="ECO:0000256" key="12">
    <source>
        <dbReference type="SAM" id="MobiDB-lite"/>
    </source>
</evidence>
<feature type="domain" description="C2H2-type" evidence="13">
    <location>
        <begin position="463"/>
        <end position="490"/>
    </location>
</feature>
<dbReference type="SMART" id="SM00355">
    <property type="entry name" value="ZnF_C2H2"/>
    <property type="match status" value="4"/>
</dbReference>
<feature type="region of interest" description="Disordered" evidence="12">
    <location>
        <begin position="246"/>
        <end position="270"/>
    </location>
</feature>
<dbReference type="Gene3D" id="6.10.140.140">
    <property type="match status" value="1"/>
</dbReference>
<evidence type="ECO:0000313" key="16">
    <source>
        <dbReference type="Proteomes" id="UP000694569"/>
    </source>
</evidence>
<dbReference type="SMART" id="SM00349">
    <property type="entry name" value="KRAB"/>
    <property type="match status" value="1"/>
</dbReference>
<dbReference type="FunFam" id="3.30.160.60:FF:000557">
    <property type="entry name" value="zinc finger and SCAN domain-containing protein 29"/>
    <property type="match status" value="1"/>
</dbReference>
<evidence type="ECO:0000256" key="4">
    <source>
        <dbReference type="ARBA" id="ARBA00022737"/>
    </source>
</evidence>
<evidence type="ECO:0000259" key="13">
    <source>
        <dbReference type="PROSITE" id="PS50157"/>
    </source>
</evidence>
<comment type="subcellular location">
    <subcellularLocation>
        <location evidence="1">Nucleus</location>
    </subcellularLocation>
</comment>
<evidence type="ECO:0000256" key="11">
    <source>
        <dbReference type="PROSITE-ProRule" id="PRU00042"/>
    </source>
</evidence>
<dbReference type="PROSITE" id="PS00028">
    <property type="entry name" value="ZINC_FINGER_C2H2_1"/>
    <property type="match status" value="4"/>
</dbReference>
<keyword evidence="16" id="KW-1185">Reference proteome</keyword>
<evidence type="ECO:0000256" key="9">
    <source>
        <dbReference type="ARBA" id="ARBA00023163"/>
    </source>
</evidence>
<dbReference type="PANTHER" id="PTHR24381">
    <property type="entry name" value="ZINC FINGER PROTEIN"/>
    <property type="match status" value="1"/>
</dbReference>
<keyword evidence="5 11" id="KW-0863">Zinc-finger</keyword>
<evidence type="ECO:0000256" key="8">
    <source>
        <dbReference type="ARBA" id="ARBA00023125"/>
    </source>
</evidence>
<feature type="domain" description="C2H2-type" evidence="13">
    <location>
        <begin position="379"/>
        <end position="406"/>
    </location>
</feature>
<evidence type="ECO:0000256" key="1">
    <source>
        <dbReference type="ARBA" id="ARBA00004123"/>
    </source>
</evidence>
<evidence type="ECO:0000259" key="14">
    <source>
        <dbReference type="PROSITE" id="PS50805"/>
    </source>
</evidence>
<dbReference type="InterPro" id="IPR001909">
    <property type="entry name" value="KRAB"/>
</dbReference>
<keyword evidence="9" id="KW-0804">Transcription</keyword>
<dbReference type="OrthoDB" id="8117402at2759"/>
<feature type="domain" description="C2H2-type" evidence="13">
    <location>
        <begin position="407"/>
        <end position="434"/>
    </location>
</feature>
<dbReference type="PROSITE" id="PS50805">
    <property type="entry name" value="KRAB"/>
    <property type="match status" value="1"/>
</dbReference>
<dbReference type="Gene3D" id="3.30.160.60">
    <property type="entry name" value="Classic Zinc Finger"/>
    <property type="match status" value="4"/>
</dbReference>
<feature type="region of interest" description="Disordered" evidence="12">
    <location>
        <begin position="319"/>
        <end position="338"/>
    </location>
</feature>
<sequence>MSSPMYQVSVTFHDVAACFSAEEWGSLDGWQRELYKNVMREIHAALHAMGFEIINPDVLFRIKKVKDDYTNICDVGGTVPRAAFHAEDPEHLMGIKQERGLHPDLCRRKSTRAYQPSARNPDILLRIKQGDHPSVSEFSESSSTLSPGEEISGEPIVTSVFSLQMEKEKVEELHPAHRPQTCTTKSHKRFPSQPIKQEEVDYMKVSVGGANQERIAVSPRDGCPIRNDWRLTLCKQRVEEEVCSFRSGPPCERSTDERPPLPPRLETPERFPSQPIKQEAVDYMKVSVGGAAQDNTAVTHQEGSFTLRSAEMEEVWANPPEEGDAQDGANPEFGQEELEQSDMPGADYILNGSLYKWSGWHNRVGILSPLPQHRRDRPYQCNECSKTFSDLSRFLRHQIGHAGGRPYHCHHCVKTFRQPYELMVHQRVHTGEKPYHCTVCGKKFIKNSILKVHQRIHTGERPYKCALCSKSFVQSHHLKTHQKTHTGGRLQNY</sequence>
<dbReference type="Pfam" id="PF00096">
    <property type="entry name" value="zf-C2H2"/>
    <property type="match status" value="4"/>
</dbReference>
<feature type="domain" description="KRAB" evidence="14">
    <location>
        <begin position="10"/>
        <end position="81"/>
    </location>
</feature>
<reference evidence="15" key="2">
    <citation type="submission" date="2025-09" db="UniProtKB">
        <authorList>
            <consortium name="Ensembl"/>
        </authorList>
    </citation>
    <scope>IDENTIFICATION</scope>
</reference>
<evidence type="ECO:0000256" key="10">
    <source>
        <dbReference type="ARBA" id="ARBA00023242"/>
    </source>
</evidence>
<dbReference type="InterPro" id="IPR013087">
    <property type="entry name" value="Znf_C2H2_type"/>
</dbReference>
<dbReference type="GeneTree" id="ENSGT00940000165332"/>
<keyword evidence="4" id="KW-0677">Repeat</keyword>
<accession>A0A8C5QPK7</accession>
<keyword evidence="8" id="KW-0238">DNA-binding</keyword>
<dbReference type="FunFam" id="3.30.160.60:FF:000870">
    <property type="entry name" value="zinc finger protein 197 isoform X1"/>
    <property type="match status" value="1"/>
</dbReference>
<protein>
    <submittedName>
        <fullName evidence="15">Uncharacterized protein</fullName>
    </submittedName>
</protein>
<dbReference type="PANTHER" id="PTHR24381:SF269">
    <property type="entry name" value="ZINC FINGER PROTEIN 398"/>
    <property type="match status" value="1"/>
</dbReference>
<organism evidence="15 16">
    <name type="scientific">Leptobrachium leishanense</name>
    <name type="common">Leishan spiny toad</name>
    <dbReference type="NCBI Taxonomy" id="445787"/>
    <lineage>
        <taxon>Eukaryota</taxon>
        <taxon>Metazoa</taxon>
        <taxon>Chordata</taxon>
        <taxon>Craniata</taxon>
        <taxon>Vertebrata</taxon>
        <taxon>Euteleostomi</taxon>
        <taxon>Amphibia</taxon>
        <taxon>Batrachia</taxon>
        <taxon>Anura</taxon>
        <taxon>Pelobatoidea</taxon>
        <taxon>Megophryidae</taxon>
        <taxon>Leptobrachium</taxon>
    </lineage>
</organism>
<evidence type="ECO:0000256" key="3">
    <source>
        <dbReference type="ARBA" id="ARBA00022723"/>
    </source>
</evidence>
<dbReference type="GO" id="GO:0005634">
    <property type="term" value="C:nucleus"/>
    <property type="evidence" value="ECO:0007669"/>
    <property type="project" value="UniProtKB-SubCell"/>
</dbReference>
<dbReference type="PROSITE" id="PS50157">
    <property type="entry name" value="ZINC_FINGER_C2H2_2"/>
    <property type="match status" value="4"/>
</dbReference>
<evidence type="ECO:0000313" key="15">
    <source>
        <dbReference type="Ensembl" id="ENSLLEP00000040529.1"/>
    </source>
</evidence>
<proteinExistence type="inferred from homology"/>
<evidence type="ECO:0000256" key="2">
    <source>
        <dbReference type="ARBA" id="ARBA00006991"/>
    </source>
</evidence>
<dbReference type="Pfam" id="PF01352">
    <property type="entry name" value="KRAB"/>
    <property type="match status" value="1"/>
</dbReference>
<keyword evidence="10" id="KW-0539">Nucleus</keyword>
<evidence type="ECO:0000256" key="7">
    <source>
        <dbReference type="ARBA" id="ARBA00023015"/>
    </source>
</evidence>
<name>A0A8C5QPK7_9ANUR</name>
<feature type="region of interest" description="Disordered" evidence="12">
    <location>
        <begin position="171"/>
        <end position="191"/>
    </location>
</feature>
<keyword evidence="6" id="KW-0862">Zinc</keyword>
<comment type="similarity">
    <text evidence="2">Belongs to the krueppel C2H2-type zinc-finger protein family.</text>
</comment>
<evidence type="ECO:0000256" key="5">
    <source>
        <dbReference type="ARBA" id="ARBA00022771"/>
    </source>
</evidence>
<dbReference type="GO" id="GO:0000981">
    <property type="term" value="F:DNA-binding transcription factor activity, RNA polymerase II-specific"/>
    <property type="evidence" value="ECO:0007669"/>
    <property type="project" value="TreeGrafter"/>
</dbReference>
<reference evidence="15" key="1">
    <citation type="submission" date="2025-08" db="UniProtKB">
        <authorList>
            <consortium name="Ensembl"/>
        </authorList>
    </citation>
    <scope>IDENTIFICATION</scope>
</reference>
<dbReference type="AlphaFoldDB" id="A0A8C5QPK7"/>
<dbReference type="SUPFAM" id="SSF109640">
    <property type="entry name" value="KRAB domain (Kruppel-associated box)"/>
    <property type="match status" value="1"/>
</dbReference>
<dbReference type="Ensembl" id="ENSLLET00000042178.1">
    <property type="protein sequence ID" value="ENSLLEP00000040529.1"/>
    <property type="gene ID" value="ENSLLEG00000025784.1"/>
</dbReference>
<dbReference type="FunFam" id="3.30.160.60:FF:002343">
    <property type="entry name" value="Zinc finger protein 33A"/>
    <property type="match status" value="1"/>
</dbReference>
<keyword evidence="7" id="KW-0805">Transcription regulation</keyword>
<dbReference type="InterPro" id="IPR036051">
    <property type="entry name" value="KRAB_dom_sf"/>
</dbReference>
<dbReference type="GO" id="GO:0008270">
    <property type="term" value="F:zinc ion binding"/>
    <property type="evidence" value="ECO:0007669"/>
    <property type="project" value="UniProtKB-KW"/>
</dbReference>
<feature type="domain" description="C2H2-type" evidence="13">
    <location>
        <begin position="435"/>
        <end position="462"/>
    </location>
</feature>